<dbReference type="EMBL" id="JAVALS010000007">
    <property type="protein sequence ID" value="MDP5227744.1"/>
    <property type="molecule type" value="Genomic_DNA"/>
</dbReference>
<sequence>MSKSANQRIRKHGSKAVVPDTKLPPVVGAPRTAGPTGPFAGRAPRKAEGNATLIVIAAVVAALFLFWYVHLMTLQQMTDLSGGLAMPDSRVFGFGPADVEHLRAAMNTDARGQLQWIHKTAATLFPLIFGLAWLLLIGTRVRRTWLRWTLWAPPVLFALVRLLQNFAVDGLFAASAPSAGAVAWASFLVVSGWVLFVLSLAAALVALTPWGRRRTAV</sequence>
<reference evidence="3 4" key="1">
    <citation type="submission" date="2023-08" db="EMBL/GenBank/DDBJ databases">
        <title>Arthrobacter horti sp. nov., isolated from forest soil.</title>
        <authorList>
            <person name="Park M."/>
        </authorList>
    </citation>
    <scope>NUCLEOTIDE SEQUENCE [LARGE SCALE GENOMIC DNA]</scope>
    <source>
        <strain evidence="3 4">YJM1</strain>
    </source>
</reference>
<feature type="transmembrane region" description="Helical" evidence="2">
    <location>
        <begin position="145"/>
        <end position="163"/>
    </location>
</feature>
<accession>A0ABT9IQ97</accession>
<dbReference type="RefSeq" id="WP_305996798.1">
    <property type="nucleotide sequence ID" value="NZ_JAVALS010000007.1"/>
</dbReference>
<feature type="transmembrane region" description="Helical" evidence="2">
    <location>
        <begin position="51"/>
        <end position="69"/>
    </location>
</feature>
<keyword evidence="2" id="KW-1133">Transmembrane helix</keyword>
<evidence type="ECO:0000256" key="1">
    <source>
        <dbReference type="SAM" id="MobiDB-lite"/>
    </source>
</evidence>
<feature type="transmembrane region" description="Helical" evidence="2">
    <location>
        <begin position="116"/>
        <end position="138"/>
    </location>
</feature>
<organism evidence="3 4">
    <name type="scientific">Arthrobacter horti</name>
    <dbReference type="NCBI Taxonomy" id="3068273"/>
    <lineage>
        <taxon>Bacteria</taxon>
        <taxon>Bacillati</taxon>
        <taxon>Actinomycetota</taxon>
        <taxon>Actinomycetes</taxon>
        <taxon>Micrococcales</taxon>
        <taxon>Micrococcaceae</taxon>
        <taxon>Arthrobacter</taxon>
    </lineage>
</organism>
<comment type="caution">
    <text evidence="3">The sequence shown here is derived from an EMBL/GenBank/DDBJ whole genome shotgun (WGS) entry which is preliminary data.</text>
</comment>
<keyword evidence="4" id="KW-1185">Reference proteome</keyword>
<feature type="region of interest" description="Disordered" evidence="1">
    <location>
        <begin position="1"/>
        <end position="42"/>
    </location>
</feature>
<feature type="transmembrane region" description="Helical" evidence="2">
    <location>
        <begin position="183"/>
        <end position="207"/>
    </location>
</feature>
<name>A0ABT9IQ97_9MICC</name>
<evidence type="ECO:0000313" key="3">
    <source>
        <dbReference type="EMBL" id="MDP5227744.1"/>
    </source>
</evidence>
<evidence type="ECO:0000313" key="4">
    <source>
        <dbReference type="Proteomes" id="UP001232725"/>
    </source>
</evidence>
<evidence type="ECO:0000256" key="2">
    <source>
        <dbReference type="SAM" id="Phobius"/>
    </source>
</evidence>
<keyword evidence="2" id="KW-0472">Membrane</keyword>
<keyword evidence="2" id="KW-0812">Transmembrane</keyword>
<proteinExistence type="predicted"/>
<dbReference type="Proteomes" id="UP001232725">
    <property type="component" value="Unassembled WGS sequence"/>
</dbReference>
<gene>
    <name evidence="3" type="ORF">Q9R02_11310</name>
</gene>
<protein>
    <submittedName>
        <fullName evidence="3">Uncharacterized protein</fullName>
    </submittedName>
</protein>